<dbReference type="EMBL" id="NBXB01000027">
    <property type="protein sequence ID" value="RFA14692.1"/>
    <property type="molecule type" value="Genomic_DNA"/>
</dbReference>
<dbReference type="Proteomes" id="UP000256541">
    <property type="component" value="Unassembled WGS sequence"/>
</dbReference>
<keyword evidence="2" id="KW-1133">Transmembrane helix</keyword>
<comment type="caution">
    <text evidence="3">The sequence shown here is derived from an EMBL/GenBank/DDBJ whole genome shotgun (WGS) entry which is preliminary data.</text>
</comment>
<evidence type="ECO:0000256" key="1">
    <source>
        <dbReference type="SAM" id="MobiDB-lite"/>
    </source>
</evidence>
<protein>
    <submittedName>
        <fullName evidence="3">Uncharacterized protein</fullName>
    </submittedName>
</protein>
<evidence type="ECO:0000313" key="3">
    <source>
        <dbReference type="EMBL" id="RFA14692.1"/>
    </source>
</evidence>
<feature type="region of interest" description="Disordered" evidence="1">
    <location>
        <begin position="257"/>
        <end position="281"/>
    </location>
</feature>
<reference evidence="3 4" key="1">
    <citation type="submission" date="2017-04" db="EMBL/GenBank/DDBJ databases">
        <title>Comparative genome analysis of Subtercola boreus.</title>
        <authorList>
            <person name="Cho Y.-J."/>
            <person name="Cho A."/>
            <person name="Kim O.-S."/>
            <person name="Lee J.-I."/>
        </authorList>
    </citation>
    <scope>NUCLEOTIDE SEQUENCE [LARGE SCALE GENOMIC DNA]</scope>
    <source>
        <strain evidence="3 4">P27479</strain>
    </source>
</reference>
<evidence type="ECO:0000313" key="4">
    <source>
        <dbReference type="Proteomes" id="UP000256541"/>
    </source>
</evidence>
<keyword evidence="2" id="KW-0472">Membrane</keyword>
<feature type="transmembrane region" description="Helical" evidence="2">
    <location>
        <begin position="60"/>
        <end position="81"/>
    </location>
</feature>
<sequence>MNRNTLMNPTTPILATELKTLDPAPEAALSADDERLSEQLLLLVMVLDDALPRQHRRRRLVLGTTGILSAAAVAAVLMLSLGAPAPAPVSNFALSATGALGSYTSTPVAVPPSTADRNACGTASSEHGNTSEEAVLTSEQRGAFRAMLFADGGGQTAFCVIAEDDALWISNAEYLSTAPAEDLHLEPAPVADQITTDLGRMDSPSPEFGIITSMSGRAGNDVESVKLTLGDGRMVDATVNNGHWAAWWPTTLDGVSSQPDFPTTTTFTTGDGAAHTAPPLG</sequence>
<accession>A0A3E0VXA8</accession>
<name>A0A3E0VXA8_9MICO</name>
<organism evidence="3 4">
    <name type="scientific">Subtercola boreus</name>
    <dbReference type="NCBI Taxonomy" id="120213"/>
    <lineage>
        <taxon>Bacteria</taxon>
        <taxon>Bacillati</taxon>
        <taxon>Actinomycetota</taxon>
        <taxon>Actinomycetes</taxon>
        <taxon>Micrococcales</taxon>
        <taxon>Microbacteriaceae</taxon>
        <taxon>Subtercola</taxon>
    </lineage>
</organism>
<feature type="region of interest" description="Disordered" evidence="1">
    <location>
        <begin position="110"/>
        <end position="134"/>
    </location>
</feature>
<proteinExistence type="predicted"/>
<dbReference type="AlphaFoldDB" id="A0A3E0VXA8"/>
<feature type="compositionally biased region" description="Polar residues" evidence="1">
    <location>
        <begin position="121"/>
        <end position="134"/>
    </location>
</feature>
<feature type="compositionally biased region" description="Low complexity" evidence="1">
    <location>
        <begin position="259"/>
        <end position="274"/>
    </location>
</feature>
<keyword evidence="2" id="KW-0812">Transmembrane</keyword>
<gene>
    <name evidence="3" type="ORF">B7R22_08195</name>
</gene>
<evidence type="ECO:0000256" key="2">
    <source>
        <dbReference type="SAM" id="Phobius"/>
    </source>
</evidence>